<reference evidence="4 5" key="1">
    <citation type="submission" date="2014-03" db="EMBL/GenBank/DDBJ databases">
        <title>Genomics of Bifidobacteria.</title>
        <authorList>
            <person name="Ventura M."/>
            <person name="Milani C."/>
            <person name="Lugli G.A."/>
        </authorList>
    </citation>
    <scope>NUCLEOTIDE SEQUENCE [LARGE SCALE GENOMIC DNA]</scope>
    <source>
        <strain evidence="4 5">DSM 23975</strain>
    </source>
</reference>
<proteinExistence type="predicted"/>
<keyword evidence="2" id="KW-0472">Membrane</keyword>
<sequence length="319" mass="33633">MKHASHKATAVSRQKFSLAKALFASGKGTHSIRSVRAVQSAGDDAAVLGLDPAVAEKINEIAPQTRRSIRQAARAAERRSHILASASLAALVGTAAGAMAFSNANEDIPLAETTTTTTTQLKRVADTGTASRSEARSDLNDSSSVQSASTDSNGGWDLSVSDSSLDTALMNRNTAQNVTVSDLMDQDQGALPAGFNPNHDTGANANNYPWGQCTWYAYERRVQLGLPVGGNFGDAVSWAESASARGYWVDNTPRHVGDVVVFAPGQEHADSYYGHVAVVEKVNADGSIEISESNYKGLGVISSRTFSAAQAGALQYIHY</sequence>
<organism evidence="4 5">
    <name type="scientific">Bifidobacterium reuteri DSM 23975</name>
    <dbReference type="NCBI Taxonomy" id="1437610"/>
    <lineage>
        <taxon>Bacteria</taxon>
        <taxon>Bacillati</taxon>
        <taxon>Actinomycetota</taxon>
        <taxon>Actinomycetes</taxon>
        <taxon>Bifidobacteriales</taxon>
        <taxon>Bifidobacteriaceae</taxon>
        <taxon>Bifidobacterium</taxon>
    </lineage>
</organism>
<dbReference type="SUPFAM" id="SSF54001">
    <property type="entry name" value="Cysteine proteinases"/>
    <property type="match status" value="1"/>
</dbReference>
<dbReference type="STRING" id="1437610.BREU_1758"/>
<dbReference type="InterPro" id="IPR007921">
    <property type="entry name" value="CHAP_dom"/>
</dbReference>
<evidence type="ECO:0000256" key="1">
    <source>
        <dbReference type="SAM" id="MobiDB-lite"/>
    </source>
</evidence>
<protein>
    <submittedName>
        <fullName evidence="4">CHAP protein</fullName>
        <ecNumber evidence="4">3.5.1.28</ecNumber>
    </submittedName>
</protein>
<feature type="domain" description="Peptidase C51" evidence="3">
    <location>
        <begin position="188"/>
        <end position="318"/>
    </location>
</feature>
<dbReference type="Pfam" id="PF05257">
    <property type="entry name" value="CHAP"/>
    <property type="match status" value="1"/>
</dbReference>
<feature type="region of interest" description="Disordered" evidence="1">
    <location>
        <begin position="111"/>
        <end position="157"/>
    </location>
</feature>
<dbReference type="Proteomes" id="UP000028984">
    <property type="component" value="Unassembled WGS sequence"/>
</dbReference>
<dbReference type="Gene3D" id="3.90.1720.10">
    <property type="entry name" value="endopeptidase domain like (from Nostoc punctiforme)"/>
    <property type="match status" value="1"/>
</dbReference>
<keyword evidence="2" id="KW-0812">Transmembrane</keyword>
<dbReference type="OrthoDB" id="3240061at2"/>
<feature type="compositionally biased region" description="Low complexity" evidence="1">
    <location>
        <begin position="142"/>
        <end position="152"/>
    </location>
</feature>
<keyword evidence="4" id="KW-0378">Hydrolase</keyword>
<keyword evidence="5" id="KW-1185">Reference proteome</keyword>
<dbReference type="EMBL" id="JGZK01000004">
    <property type="protein sequence ID" value="KFI86690.1"/>
    <property type="molecule type" value="Genomic_DNA"/>
</dbReference>
<dbReference type="AlphaFoldDB" id="A0A087CTU0"/>
<dbReference type="eggNOG" id="COG3942">
    <property type="taxonomic scope" value="Bacteria"/>
</dbReference>
<name>A0A087CTU0_9BIFI</name>
<evidence type="ECO:0000313" key="5">
    <source>
        <dbReference type="Proteomes" id="UP000028984"/>
    </source>
</evidence>
<accession>A0A087CTU0</accession>
<evidence type="ECO:0000256" key="2">
    <source>
        <dbReference type="SAM" id="Phobius"/>
    </source>
</evidence>
<dbReference type="EC" id="3.5.1.28" evidence="4"/>
<gene>
    <name evidence="4" type="ORF">BREU_1758</name>
</gene>
<feature type="transmembrane region" description="Helical" evidence="2">
    <location>
        <begin position="82"/>
        <end position="101"/>
    </location>
</feature>
<dbReference type="PROSITE" id="PS50911">
    <property type="entry name" value="CHAP"/>
    <property type="match status" value="1"/>
</dbReference>
<comment type="caution">
    <text evidence="4">The sequence shown here is derived from an EMBL/GenBank/DDBJ whole genome shotgun (WGS) entry which is preliminary data.</text>
</comment>
<keyword evidence="2" id="KW-1133">Transmembrane helix</keyword>
<dbReference type="InterPro" id="IPR038765">
    <property type="entry name" value="Papain-like_cys_pep_sf"/>
</dbReference>
<evidence type="ECO:0000259" key="3">
    <source>
        <dbReference type="PROSITE" id="PS50911"/>
    </source>
</evidence>
<dbReference type="GO" id="GO:0008745">
    <property type="term" value="F:N-acetylmuramoyl-L-alanine amidase activity"/>
    <property type="evidence" value="ECO:0007669"/>
    <property type="project" value="UniProtKB-EC"/>
</dbReference>
<evidence type="ECO:0000313" key="4">
    <source>
        <dbReference type="EMBL" id="KFI86690.1"/>
    </source>
</evidence>
<dbReference type="RefSeq" id="WP_044088970.1">
    <property type="nucleotide sequence ID" value="NZ_JDUW01000004.1"/>
</dbReference>